<dbReference type="InterPro" id="IPR036514">
    <property type="entry name" value="SGNH_hydro_sf"/>
</dbReference>
<dbReference type="InterPro" id="IPR010033">
    <property type="entry name" value="HAD_SF_ppase_IIIC"/>
</dbReference>
<name>A0A3S2UNX3_9SPHI</name>
<keyword evidence="3" id="KW-1185">Reference proteome</keyword>
<dbReference type="NCBIfam" id="TIGR01686">
    <property type="entry name" value="FkbH"/>
    <property type="match status" value="1"/>
</dbReference>
<dbReference type="Gene3D" id="3.40.50.1000">
    <property type="entry name" value="HAD superfamily/HAD-like"/>
    <property type="match status" value="1"/>
</dbReference>
<dbReference type="EMBL" id="SACK01000004">
    <property type="protein sequence ID" value="RVU00764.1"/>
    <property type="molecule type" value="Genomic_DNA"/>
</dbReference>
<feature type="domain" description="BF1531-like N-terminal" evidence="1">
    <location>
        <begin position="5"/>
        <end position="198"/>
    </location>
</feature>
<dbReference type="SUPFAM" id="SSF56784">
    <property type="entry name" value="HAD-like"/>
    <property type="match status" value="1"/>
</dbReference>
<evidence type="ECO:0000259" key="1">
    <source>
        <dbReference type="Pfam" id="PF21211"/>
    </source>
</evidence>
<dbReference type="GO" id="GO:0016788">
    <property type="term" value="F:hydrolase activity, acting on ester bonds"/>
    <property type="evidence" value="ECO:0007669"/>
    <property type="project" value="UniProtKB-ARBA"/>
</dbReference>
<comment type="caution">
    <text evidence="2">The sequence shown here is derived from an EMBL/GenBank/DDBJ whole genome shotgun (WGS) entry which is preliminary data.</text>
</comment>
<accession>A0A3S2UNX3</accession>
<dbReference type="AlphaFoldDB" id="A0A3S2UNX3"/>
<evidence type="ECO:0000313" key="2">
    <source>
        <dbReference type="EMBL" id="RVU00764.1"/>
    </source>
</evidence>
<dbReference type="InterPro" id="IPR036412">
    <property type="entry name" value="HAD-like_sf"/>
</dbReference>
<dbReference type="InterPro" id="IPR010037">
    <property type="entry name" value="FkbH_domain"/>
</dbReference>
<proteinExistence type="predicted"/>
<dbReference type="OrthoDB" id="323926at2"/>
<protein>
    <submittedName>
        <fullName evidence="2">HAD-IIIC family phosphatase</fullName>
    </submittedName>
</protein>
<dbReference type="Proteomes" id="UP000282759">
    <property type="component" value="Unassembled WGS sequence"/>
</dbReference>
<dbReference type="InterPro" id="IPR049369">
    <property type="entry name" value="BF1531-like_N"/>
</dbReference>
<dbReference type="Gene3D" id="3.40.50.1110">
    <property type="entry name" value="SGNH hydrolase"/>
    <property type="match status" value="1"/>
</dbReference>
<dbReference type="NCBIfam" id="TIGR01681">
    <property type="entry name" value="HAD-SF-IIIC"/>
    <property type="match status" value="1"/>
</dbReference>
<reference evidence="2 3" key="1">
    <citation type="submission" date="2019-01" db="EMBL/GenBank/DDBJ databases">
        <authorList>
            <person name="Chen W.-M."/>
        </authorList>
    </citation>
    <scope>NUCLEOTIDE SEQUENCE [LARGE SCALE GENOMIC DNA]</scope>
    <source>
        <strain evidence="2 3">YBJ-36</strain>
    </source>
</reference>
<dbReference type="InterPro" id="IPR023214">
    <property type="entry name" value="HAD_sf"/>
</dbReference>
<sequence>MPTLRMAILADMASQFITQAIKGYAIEYGVNFVVFEADYNQIDRQILDPNSELYEFAPDYVLILRGTERLTKQFYKADAKTTFADAQLGYTENLHQTILSSISHCRVITNTFIELNDAVFGNYAAKVPSSLPFQLKKLNLGLMELAQINKNLFLVDIDALVTHHGYRYTFDSKIYVAADMVFSIDFLPVLAKNICDVILSIHGKFKKCIILDLDNTTWGGIIGDDGMEGIQIGDLGTGKIFSELQLWIKQLKQRGIIVAVCSKNTEEIALEPFKNHPEMVLRLEDIAVFMANWENKADNIRAIQSVLNINMDAIVFIDDNPFERELVKKEIPGITVPDMPEDPAEYLLFLKKLNLFETASYTEGDAQRTQQYQEEAKRTIKMQKFANEDEFLASLNMKSVVASFNSFTIPRVSQLSQRSNQFNLRTVRYTEEELNAMVNSDSYFTYSFTLTDTFGDNGLISFAVLKKINDDILFIENWAMSCRVLKRGMEQFIINCIVADALQNGFSKIQGEYIPTAKNMMVKELYQSLHFISNENFWELDITTPYTGKKFYIKRV</sequence>
<organism evidence="2 3">
    <name type="scientific">Mucilaginibacter limnophilus</name>
    <dbReference type="NCBI Taxonomy" id="1932778"/>
    <lineage>
        <taxon>Bacteria</taxon>
        <taxon>Pseudomonadati</taxon>
        <taxon>Bacteroidota</taxon>
        <taxon>Sphingobacteriia</taxon>
        <taxon>Sphingobacteriales</taxon>
        <taxon>Sphingobacteriaceae</taxon>
        <taxon>Mucilaginibacter</taxon>
    </lineage>
</organism>
<gene>
    <name evidence="2" type="ORF">EOD41_12105</name>
</gene>
<evidence type="ECO:0000313" key="3">
    <source>
        <dbReference type="Proteomes" id="UP000282759"/>
    </source>
</evidence>
<dbReference type="Pfam" id="PF21211">
    <property type="entry name" value="FkbH_N"/>
    <property type="match status" value="1"/>
</dbReference>